<dbReference type="EMBL" id="JBGMDY010000008">
    <property type="protein sequence ID" value="KAL2326526.1"/>
    <property type="molecule type" value="Genomic_DNA"/>
</dbReference>
<accession>A0ABD1LSR9</accession>
<proteinExistence type="predicted"/>
<evidence type="ECO:0000313" key="3">
    <source>
        <dbReference type="Proteomes" id="UP001603857"/>
    </source>
</evidence>
<comment type="caution">
    <text evidence="2">The sequence shown here is derived from an EMBL/GenBank/DDBJ whole genome shotgun (WGS) entry which is preliminary data.</text>
</comment>
<dbReference type="AlphaFoldDB" id="A0ABD1LSR9"/>
<evidence type="ECO:0000256" key="1">
    <source>
        <dbReference type="SAM" id="MobiDB-lite"/>
    </source>
</evidence>
<feature type="region of interest" description="Disordered" evidence="1">
    <location>
        <begin position="1"/>
        <end position="33"/>
    </location>
</feature>
<reference evidence="2 3" key="1">
    <citation type="submission" date="2024-08" db="EMBL/GenBank/DDBJ databases">
        <title>Insights into the chromosomal genome structure of Flemingia macrophylla.</title>
        <authorList>
            <person name="Ding Y."/>
            <person name="Zhao Y."/>
            <person name="Bi W."/>
            <person name="Wu M."/>
            <person name="Zhao G."/>
            <person name="Gong Y."/>
            <person name="Li W."/>
            <person name="Zhang P."/>
        </authorList>
    </citation>
    <scope>NUCLEOTIDE SEQUENCE [LARGE SCALE GENOMIC DNA]</scope>
    <source>
        <strain evidence="2">DYQJB</strain>
        <tissue evidence="2">Leaf</tissue>
    </source>
</reference>
<keyword evidence="3" id="KW-1185">Reference proteome</keyword>
<name>A0ABD1LSR9_9FABA</name>
<gene>
    <name evidence="2" type="ORF">Fmac_025584</name>
</gene>
<organism evidence="2 3">
    <name type="scientific">Flemingia macrophylla</name>
    <dbReference type="NCBI Taxonomy" id="520843"/>
    <lineage>
        <taxon>Eukaryota</taxon>
        <taxon>Viridiplantae</taxon>
        <taxon>Streptophyta</taxon>
        <taxon>Embryophyta</taxon>
        <taxon>Tracheophyta</taxon>
        <taxon>Spermatophyta</taxon>
        <taxon>Magnoliopsida</taxon>
        <taxon>eudicotyledons</taxon>
        <taxon>Gunneridae</taxon>
        <taxon>Pentapetalae</taxon>
        <taxon>rosids</taxon>
        <taxon>fabids</taxon>
        <taxon>Fabales</taxon>
        <taxon>Fabaceae</taxon>
        <taxon>Papilionoideae</taxon>
        <taxon>50 kb inversion clade</taxon>
        <taxon>NPAAA clade</taxon>
        <taxon>indigoferoid/millettioid clade</taxon>
        <taxon>Phaseoleae</taxon>
        <taxon>Flemingia</taxon>
    </lineage>
</organism>
<dbReference type="Proteomes" id="UP001603857">
    <property type="component" value="Unassembled WGS sequence"/>
</dbReference>
<evidence type="ECO:0000313" key="2">
    <source>
        <dbReference type="EMBL" id="KAL2326526.1"/>
    </source>
</evidence>
<protein>
    <submittedName>
        <fullName evidence="2">Uncharacterized protein</fullName>
    </submittedName>
</protein>
<sequence>MRVFKKTNGGNFGGGEYEKVGKGLTRRGKNEKSEKGNVFKSFHTPLLILIYQIDLRPLSNLVLYLGYVQISSDFNLNTHFVLSAFFPWGMFTNSII</sequence>